<name>A0ACC6Q9B7_9ACTN</name>
<dbReference type="EMBL" id="JBBKAJ010000039">
    <property type="protein sequence ID" value="MEJ8640134.1"/>
    <property type="molecule type" value="Genomic_DNA"/>
</dbReference>
<protein>
    <submittedName>
        <fullName evidence="1">Uncharacterized protein</fullName>
    </submittedName>
</protein>
<dbReference type="Proteomes" id="UP001377168">
    <property type="component" value="Unassembled WGS sequence"/>
</dbReference>
<accession>A0ACC6Q9B7</accession>
<gene>
    <name evidence="1" type="ORF">WKI67_43390</name>
</gene>
<reference evidence="1" key="1">
    <citation type="submission" date="2024-03" db="EMBL/GenBank/DDBJ databases">
        <title>Novel Streptomyces species of biotechnological and ecological value are a feature of Machair soil.</title>
        <authorList>
            <person name="Prole J.R."/>
            <person name="Goodfellow M."/>
            <person name="Allenby N."/>
            <person name="Ward A.C."/>
        </authorList>
    </citation>
    <scope>NUCLEOTIDE SEQUENCE</scope>
    <source>
        <strain evidence="1">MS2.AVA.5</strain>
    </source>
</reference>
<evidence type="ECO:0000313" key="2">
    <source>
        <dbReference type="Proteomes" id="UP001377168"/>
    </source>
</evidence>
<proteinExistence type="predicted"/>
<organism evidence="1 2">
    <name type="scientific">Streptomyces achmelvichensis</name>
    <dbReference type="NCBI Taxonomy" id="3134111"/>
    <lineage>
        <taxon>Bacteria</taxon>
        <taxon>Bacillati</taxon>
        <taxon>Actinomycetota</taxon>
        <taxon>Actinomycetes</taxon>
        <taxon>Kitasatosporales</taxon>
        <taxon>Streptomycetaceae</taxon>
        <taxon>Streptomyces</taxon>
    </lineage>
</organism>
<keyword evidence="2" id="KW-1185">Reference proteome</keyword>
<evidence type="ECO:0000313" key="1">
    <source>
        <dbReference type="EMBL" id="MEJ8640134.1"/>
    </source>
</evidence>
<sequence>MTALTERCPSATLRPRCTRRGPPQLADLAATVRARVLIDPTTCRPPII</sequence>
<comment type="caution">
    <text evidence="1">The sequence shown here is derived from an EMBL/GenBank/DDBJ whole genome shotgun (WGS) entry which is preliminary data.</text>
</comment>